<evidence type="ECO:0000256" key="2">
    <source>
        <dbReference type="ARBA" id="ARBA00022487"/>
    </source>
</evidence>
<protein>
    <recommendedName>
        <fullName evidence="6">Carboxylic ester hydrolase</fullName>
        <ecNumber evidence="6">3.1.1.-</ecNumber>
    </recommendedName>
</protein>
<comment type="similarity">
    <text evidence="1 6">Belongs to the type-B carboxylesterase/lipase family.</text>
</comment>
<evidence type="ECO:0000256" key="5">
    <source>
        <dbReference type="ARBA" id="ARBA00023180"/>
    </source>
</evidence>
<dbReference type="PANTHER" id="PTHR43142">
    <property type="entry name" value="CARBOXYLIC ESTER HYDROLASE"/>
    <property type="match status" value="1"/>
</dbReference>
<dbReference type="InterPro" id="IPR019826">
    <property type="entry name" value="Carboxylesterase_B_AS"/>
</dbReference>
<keyword evidence="5" id="KW-0325">Glycoprotein</keyword>
<sequence length="410" mass="45381">MLGKTTLIIFAVLLEGIDGYNLTIKTQNGYVKGYEQTSAANKSVTYFAFKGIPYGEPPVGPLRFQDPRPVSSWDGVKEVTDWANFCVVLETSLAGNPVVGSEDCLYLNIYVPKTEKRNEELSLPVMVWYHGGGFVRGGSRPNPSYYIEKPVIIAAVSYRLGIMGFLSTLDENARGNAGLKDQTLGLKWIKNNIRYFGGNPDRITIFGQSAGGASVEYQLISQKSAGLFNQAISQSGSTLNEWGFQENPLELTLKLARRFNITSNDTKQVIAGLQKIDMEVLIKNSQLDGKFLPSVEAESNEAFISQSSYDLWAAGKYHKVPLLIGYNSEEGANNKNGASRYATDPKKVIPAGLHVSKNSPVADEIVKVISQRYFPGNSYSNFTNCINVSIFLYIHVDAWISLFQKRLRSY</sequence>
<keyword evidence="4" id="KW-1015">Disulfide bond</keyword>
<dbReference type="InParanoid" id="A0A7F5RHT6"/>
<keyword evidence="2" id="KW-0719">Serine esterase</keyword>
<dbReference type="GeneID" id="108743634"/>
<dbReference type="OrthoDB" id="19653at2759"/>
<proteinExistence type="inferred from homology"/>
<dbReference type="KEGG" id="apln:108743634"/>
<keyword evidence="3 6" id="KW-0378">Hydrolase</keyword>
<accession>A0A7F5RHT6</accession>
<organism evidence="8 9">
    <name type="scientific">Agrilus planipennis</name>
    <name type="common">Emerald ash borer</name>
    <name type="synonym">Agrilus marcopoli</name>
    <dbReference type="NCBI Taxonomy" id="224129"/>
    <lineage>
        <taxon>Eukaryota</taxon>
        <taxon>Metazoa</taxon>
        <taxon>Ecdysozoa</taxon>
        <taxon>Arthropoda</taxon>
        <taxon>Hexapoda</taxon>
        <taxon>Insecta</taxon>
        <taxon>Pterygota</taxon>
        <taxon>Neoptera</taxon>
        <taxon>Endopterygota</taxon>
        <taxon>Coleoptera</taxon>
        <taxon>Polyphaga</taxon>
        <taxon>Elateriformia</taxon>
        <taxon>Buprestoidea</taxon>
        <taxon>Buprestidae</taxon>
        <taxon>Agrilinae</taxon>
        <taxon>Agrilus</taxon>
    </lineage>
</organism>
<gene>
    <name evidence="9" type="primary">LOC108743634</name>
</gene>
<feature type="signal peptide" evidence="6">
    <location>
        <begin position="1"/>
        <end position="19"/>
    </location>
</feature>
<evidence type="ECO:0000256" key="4">
    <source>
        <dbReference type="ARBA" id="ARBA00023157"/>
    </source>
</evidence>
<dbReference type="RefSeq" id="XP_025835425.1">
    <property type="nucleotide sequence ID" value="XM_025979640.1"/>
</dbReference>
<dbReference type="Pfam" id="PF00135">
    <property type="entry name" value="COesterase"/>
    <property type="match status" value="1"/>
</dbReference>
<dbReference type="SUPFAM" id="SSF53474">
    <property type="entry name" value="alpha/beta-Hydrolases"/>
    <property type="match status" value="1"/>
</dbReference>
<dbReference type="InterPro" id="IPR029058">
    <property type="entry name" value="AB_hydrolase_fold"/>
</dbReference>
<keyword evidence="6" id="KW-0732">Signal</keyword>
<dbReference type="PANTHER" id="PTHR43142:SF1">
    <property type="entry name" value="CARBOXYLIC ESTER HYDROLASE"/>
    <property type="match status" value="1"/>
</dbReference>
<dbReference type="Gene3D" id="3.40.50.1820">
    <property type="entry name" value="alpha/beta hydrolase"/>
    <property type="match status" value="1"/>
</dbReference>
<dbReference type="PROSITE" id="PS00941">
    <property type="entry name" value="CARBOXYLESTERASE_B_2"/>
    <property type="match status" value="1"/>
</dbReference>
<evidence type="ECO:0000259" key="7">
    <source>
        <dbReference type="Pfam" id="PF00135"/>
    </source>
</evidence>
<feature type="domain" description="Carboxylesterase type B" evidence="7">
    <location>
        <begin position="23"/>
        <end position="336"/>
    </location>
</feature>
<evidence type="ECO:0000256" key="3">
    <source>
        <dbReference type="ARBA" id="ARBA00022801"/>
    </source>
</evidence>
<evidence type="ECO:0000313" key="8">
    <source>
        <dbReference type="Proteomes" id="UP000192223"/>
    </source>
</evidence>
<dbReference type="AlphaFoldDB" id="A0A7F5RHT6"/>
<dbReference type="InterPro" id="IPR002018">
    <property type="entry name" value="CarbesteraseB"/>
</dbReference>
<dbReference type="GO" id="GO:0052689">
    <property type="term" value="F:carboxylic ester hydrolase activity"/>
    <property type="evidence" value="ECO:0007669"/>
    <property type="project" value="UniProtKB-KW"/>
</dbReference>
<dbReference type="Proteomes" id="UP000192223">
    <property type="component" value="Unplaced"/>
</dbReference>
<keyword evidence="8" id="KW-1185">Reference proteome</keyword>
<dbReference type="InterPro" id="IPR019819">
    <property type="entry name" value="Carboxylesterase_B_CS"/>
</dbReference>
<name>A0A7F5RHT6_AGRPL</name>
<reference evidence="9" key="1">
    <citation type="submission" date="2025-08" db="UniProtKB">
        <authorList>
            <consortium name="RefSeq"/>
        </authorList>
    </citation>
    <scope>IDENTIFICATION</scope>
    <source>
        <tissue evidence="9">Entire body</tissue>
    </source>
</reference>
<evidence type="ECO:0000256" key="1">
    <source>
        <dbReference type="ARBA" id="ARBA00005964"/>
    </source>
</evidence>
<evidence type="ECO:0000313" key="9">
    <source>
        <dbReference type="RefSeq" id="XP_025835425.1"/>
    </source>
</evidence>
<evidence type="ECO:0000256" key="6">
    <source>
        <dbReference type="RuleBase" id="RU361235"/>
    </source>
</evidence>
<feature type="chain" id="PRO_5029037872" description="Carboxylic ester hydrolase" evidence="6">
    <location>
        <begin position="20"/>
        <end position="410"/>
    </location>
</feature>
<dbReference type="EC" id="3.1.1.-" evidence="6"/>
<dbReference type="PROSITE" id="PS00122">
    <property type="entry name" value="CARBOXYLESTERASE_B_1"/>
    <property type="match status" value="1"/>
</dbReference>